<dbReference type="RefSeq" id="XP_019559709.3">
    <property type="nucleotide sequence ID" value="XM_019704164.3"/>
</dbReference>
<organism evidence="3 4">
    <name type="scientific">Aedes albopictus</name>
    <name type="common">Asian tiger mosquito</name>
    <name type="synonym">Stegomyia albopicta</name>
    <dbReference type="NCBI Taxonomy" id="7160"/>
    <lineage>
        <taxon>Eukaryota</taxon>
        <taxon>Metazoa</taxon>
        <taxon>Ecdysozoa</taxon>
        <taxon>Arthropoda</taxon>
        <taxon>Hexapoda</taxon>
        <taxon>Insecta</taxon>
        <taxon>Pterygota</taxon>
        <taxon>Neoptera</taxon>
        <taxon>Endopterygota</taxon>
        <taxon>Diptera</taxon>
        <taxon>Nematocera</taxon>
        <taxon>Culicoidea</taxon>
        <taxon>Culicidae</taxon>
        <taxon>Culicinae</taxon>
        <taxon>Aedini</taxon>
        <taxon>Aedes</taxon>
        <taxon>Stegomyia</taxon>
    </lineage>
</organism>
<feature type="coiled-coil region" evidence="1">
    <location>
        <begin position="47"/>
        <end position="74"/>
    </location>
</feature>
<reference evidence="4" key="1">
    <citation type="journal article" date="2015" name="Proc. Natl. Acad. Sci. U.S.A.">
        <title>Genome sequence of the Asian Tiger mosquito, Aedes albopictus, reveals insights into its biology, genetics, and evolution.</title>
        <authorList>
            <person name="Chen X.G."/>
            <person name="Jiang X."/>
            <person name="Gu J."/>
            <person name="Xu M."/>
            <person name="Wu Y."/>
            <person name="Deng Y."/>
            <person name="Zhang C."/>
            <person name="Bonizzoni M."/>
            <person name="Dermauw W."/>
            <person name="Vontas J."/>
            <person name="Armbruster P."/>
            <person name="Huang X."/>
            <person name="Yang Y."/>
            <person name="Zhang H."/>
            <person name="He W."/>
            <person name="Peng H."/>
            <person name="Liu Y."/>
            <person name="Wu K."/>
            <person name="Chen J."/>
            <person name="Lirakis M."/>
            <person name="Topalis P."/>
            <person name="Van Leeuwen T."/>
            <person name="Hall A.B."/>
            <person name="Jiang X."/>
            <person name="Thorpe C."/>
            <person name="Mueller R.L."/>
            <person name="Sun C."/>
            <person name="Waterhouse R.M."/>
            <person name="Yan G."/>
            <person name="Tu Z.J."/>
            <person name="Fang X."/>
            <person name="James A.A."/>
        </authorList>
    </citation>
    <scope>NUCLEOTIDE SEQUENCE [LARGE SCALE GENOMIC DNA]</scope>
    <source>
        <strain evidence="4">Foshan</strain>
    </source>
</reference>
<feature type="region of interest" description="Disordered" evidence="2">
    <location>
        <begin position="157"/>
        <end position="181"/>
    </location>
</feature>
<feature type="compositionally biased region" description="Low complexity" evidence="2">
    <location>
        <begin position="169"/>
        <end position="181"/>
    </location>
</feature>
<feature type="compositionally biased region" description="Basic and acidic residues" evidence="2">
    <location>
        <begin position="105"/>
        <end position="117"/>
    </location>
</feature>
<accession>A0ABM1YZ89</accession>
<evidence type="ECO:0000256" key="2">
    <source>
        <dbReference type="SAM" id="MobiDB-lite"/>
    </source>
</evidence>
<keyword evidence="1" id="KW-0175">Coiled coil</keyword>
<feature type="region of interest" description="Disordered" evidence="2">
    <location>
        <begin position="105"/>
        <end position="130"/>
    </location>
</feature>
<keyword evidence="4" id="KW-1185">Reference proteome</keyword>
<dbReference type="Proteomes" id="UP000069940">
    <property type="component" value="Unassembled WGS sequence"/>
</dbReference>
<protein>
    <submittedName>
        <fullName evidence="3">Uncharacterized protein</fullName>
    </submittedName>
</protein>
<sequence>MSHREMEFEELLFYVVELKDKLNAKLDGQTAKINHQSTIINQQGQIVDELCWQLRELSEKMRELRVENRRLKDRLGRICPECTGCHCGTYTNHIADKYNSMVVDDDKRAKSQTDEGSVKSVEQGQLEQSDQLRRQTYTKIDGYSQVEKKRDASTKKRWIFGGSDKKDSSAPTAPPSSITSSKTTWYVDDESIYEPIELSAKPTTRATLEKVSAEVSSIAPQPAPRRLYAAPAVDNLTQYFQDDATSIGSDVQLEEITEEDEDDDEDGDVMLRPSHVKQFGPESQRGSSKVACSRIADLDLSYLPEEQSISTENLVRFTFSSRPATAIPATTTTTGGERTSSDNRRHAIRSYM</sequence>
<dbReference type="EnsemblMetazoa" id="AALFPA23_013480.R19515">
    <property type="protein sequence ID" value="AALFPA23_013480.P19515"/>
    <property type="gene ID" value="AALFPA23_013480"/>
</dbReference>
<evidence type="ECO:0000256" key="1">
    <source>
        <dbReference type="SAM" id="Coils"/>
    </source>
</evidence>
<evidence type="ECO:0000313" key="4">
    <source>
        <dbReference type="Proteomes" id="UP000069940"/>
    </source>
</evidence>
<evidence type="ECO:0000313" key="3">
    <source>
        <dbReference type="EnsemblMetazoa" id="AALFPA23_013480.P19515"/>
    </source>
</evidence>
<feature type="region of interest" description="Disordered" evidence="2">
    <location>
        <begin position="322"/>
        <end position="352"/>
    </location>
</feature>
<proteinExistence type="predicted"/>
<dbReference type="GeneID" id="109428418"/>
<name>A0ABM1YZ89_AEDAL</name>
<feature type="region of interest" description="Disordered" evidence="2">
    <location>
        <begin position="257"/>
        <end position="290"/>
    </location>
</feature>
<feature type="compositionally biased region" description="Polar residues" evidence="2">
    <location>
        <begin position="120"/>
        <end position="130"/>
    </location>
</feature>
<feature type="compositionally biased region" description="Acidic residues" evidence="2">
    <location>
        <begin position="257"/>
        <end position="268"/>
    </location>
</feature>
<reference evidence="3" key="2">
    <citation type="submission" date="2025-05" db="UniProtKB">
        <authorList>
            <consortium name="EnsemblMetazoa"/>
        </authorList>
    </citation>
    <scope>IDENTIFICATION</scope>
    <source>
        <strain evidence="3">Foshan</strain>
    </source>
</reference>
<feature type="compositionally biased region" description="Low complexity" evidence="2">
    <location>
        <begin position="323"/>
        <end position="334"/>
    </location>
</feature>